<dbReference type="Ensembl" id="ENSMGAT00000036804.1">
    <property type="protein sequence ID" value="ENSMGAP00000025499.1"/>
    <property type="gene ID" value="ENSMGAG00000020154.1"/>
</dbReference>
<keyword evidence="5" id="KW-1185">Reference proteome</keyword>
<dbReference type="InParanoid" id="A0A803Y152"/>
<dbReference type="AlphaFoldDB" id="A0A803Y152"/>
<sequence length="228" mass="26007">MFGFRMSILKVLFFILLVAGDSLSQEPNCTAVEDFGDCSGNSDGFCPAKVPCQCKNEKPFCRCDYYREGWMEYWYMGPKCNQLWNTLDLILVSVLPAVALVFLVVAIFQCVYCCKGKKARKQTNSPYQEVHHNPTFSHELSGNLGHASQQSPRVAWTGQLPKAVLRRQDFDDLPGPSHLDNSSPRYAQPLRRPDYVSSQQPQQFDSFVYPGNNRPYGGYAEDRQYSRY</sequence>
<gene>
    <name evidence="4" type="primary">LOC104912175</name>
</gene>
<evidence type="ECO:0000256" key="2">
    <source>
        <dbReference type="SAM" id="Phobius"/>
    </source>
</evidence>
<evidence type="ECO:0000313" key="5">
    <source>
        <dbReference type="Proteomes" id="UP000001645"/>
    </source>
</evidence>
<keyword evidence="2" id="KW-0472">Membrane</keyword>
<evidence type="ECO:0000313" key="4">
    <source>
        <dbReference type="Ensembl" id="ENSMGAP00000025499.1"/>
    </source>
</evidence>
<feature type="region of interest" description="Disordered" evidence="1">
    <location>
        <begin position="171"/>
        <end position="228"/>
    </location>
</feature>
<dbReference type="Proteomes" id="UP000001645">
    <property type="component" value="Chromosome 9"/>
</dbReference>
<reference evidence="4" key="2">
    <citation type="submission" date="2025-08" db="UniProtKB">
        <authorList>
            <consortium name="Ensembl"/>
        </authorList>
    </citation>
    <scope>IDENTIFICATION</scope>
</reference>
<accession>A0A803Y152</accession>
<feature type="signal peptide" evidence="3">
    <location>
        <begin position="1"/>
        <end position="24"/>
    </location>
</feature>
<reference evidence="4 5" key="1">
    <citation type="journal article" date="2010" name="PLoS Biol.">
        <title>Multi-platform next-generation sequencing of the domestic turkey (Meleagris gallopavo): genome assembly and analysis.</title>
        <authorList>
            <person name="Dalloul R.A."/>
            <person name="Long J.A."/>
            <person name="Zimin A.V."/>
            <person name="Aslam L."/>
            <person name="Beal K."/>
            <person name="Blomberg L.A."/>
            <person name="Bouffard P."/>
            <person name="Burt D.W."/>
            <person name="Crasta O."/>
            <person name="Crooijmans R.P."/>
            <person name="Cooper K."/>
            <person name="Coulombe R.A."/>
            <person name="De S."/>
            <person name="Delany M.E."/>
            <person name="Dodgson J.B."/>
            <person name="Dong J.J."/>
            <person name="Evans C."/>
            <person name="Frederickson K.M."/>
            <person name="Flicek P."/>
            <person name="Florea L."/>
            <person name="Folkerts O."/>
            <person name="Groenen M.A."/>
            <person name="Harkins T.T."/>
            <person name="Herrero J."/>
            <person name="Hoffmann S."/>
            <person name="Megens H.J."/>
            <person name="Jiang A."/>
            <person name="de Jong P."/>
            <person name="Kaiser P."/>
            <person name="Kim H."/>
            <person name="Kim K.W."/>
            <person name="Kim S."/>
            <person name="Langenberger D."/>
            <person name="Lee M.K."/>
            <person name="Lee T."/>
            <person name="Mane S."/>
            <person name="Marcais G."/>
            <person name="Marz M."/>
            <person name="McElroy A.P."/>
            <person name="Modise T."/>
            <person name="Nefedov M."/>
            <person name="Notredame C."/>
            <person name="Paton I.R."/>
            <person name="Payne W.S."/>
            <person name="Pertea G."/>
            <person name="Prickett D."/>
            <person name="Puiu D."/>
            <person name="Qioa D."/>
            <person name="Raineri E."/>
            <person name="Ruffier M."/>
            <person name="Salzberg S.L."/>
            <person name="Schatz M.C."/>
            <person name="Scheuring C."/>
            <person name="Schmidt C.J."/>
            <person name="Schroeder S."/>
            <person name="Searle S.M."/>
            <person name="Smith E.J."/>
            <person name="Smith J."/>
            <person name="Sonstegard T.S."/>
            <person name="Stadler P.F."/>
            <person name="Tafer H."/>
            <person name="Tu Z.J."/>
            <person name="Van Tassell C.P."/>
            <person name="Vilella A.J."/>
            <person name="Williams K.P."/>
            <person name="Yorke J.A."/>
            <person name="Zhang L."/>
            <person name="Zhang H.B."/>
            <person name="Zhang X."/>
            <person name="Zhang Y."/>
            <person name="Reed K.M."/>
        </authorList>
    </citation>
    <scope>NUCLEOTIDE SEQUENCE [LARGE SCALE GENOMIC DNA]</scope>
</reference>
<dbReference type="OrthoDB" id="9632766at2759"/>
<feature type="chain" id="PRO_5032367566" description="EGF-like domain-containing protein" evidence="3">
    <location>
        <begin position="25"/>
        <end position="228"/>
    </location>
</feature>
<dbReference type="KEGG" id="mgp:104912175"/>
<keyword evidence="3" id="KW-0732">Signal</keyword>
<keyword evidence="2" id="KW-0812">Transmembrane</keyword>
<keyword evidence="2" id="KW-1133">Transmembrane helix</keyword>
<evidence type="ECO:0000256" key="3">
    <source>
        <dbReference type="SAM" id="SignalP"/>
    </source>
</evidence>
<dbReference type="RefSeq" id="XP_010713554.1">
    <property type="nucleotide sequence ID" value="XM_010715252.3"/>
</dbReference>
<evidence type="ECO:0000256" key="1">
    <source>
        <dbReference type="SAM" id="MobiDB-lite"/>
    </source>
</evidence>
<organism evidence="4 5">
    <name type="scientific">Meleagris gallopavo</name>
    <name type="common">Wild turkey</name>
    <dbReference type="NCBI Taxonomy" id="9103"/>
    <lineage>
        <taxon>Eukaryota</taxon>
        <taxon>Metazoa</taxon>
        <taxon>Chordata</taxon>
        <taxon>Craniata</taxon>
        <taxon>Vertebrata</taxon>
        <taxon>Euteleostomi</taxon>
        <taxon>Archelosauria</taxon>
        <taxon>Archosauria</taxon>
        <taxon>Dinosauria</taxon>
        <taxon>Saurischia</taxon>
        <taxon>Theropoda</taxon>
        <taxon>Coelurosauria</taxon>
        <taxon>Aves</taxon>
        <taxon>Neognathae</taxon>
        <taxon>Galloanserae</taxon>
        <taxon>Galliformes</taxon>
        <taxon>Phasianidae</taxon>
        <taxon>Meleagridinae</taxon>
        <taxon>Meleagris</taxon>
    </lineage>
</organism>
<proteinExistence type="predicted"/>
<evidence type="ECO:0008006" key="6">
    <source>
        <dbReference type="Google" id="ProtNLM"/>
    </source>
</evidence>
<feature type="transmembrane region" description="Helical" evidence="2">
    <location>
        <begin position="89"/>
        <end position="112"/>
    </location>
</feature>
<dbReference type="GeneTree" id="ENSGT00520000059318"/>
<dbReference type="GeneID" id="104912175"/>
<feature type="compositionally biased region" description="Polar residues" evidence="1">
    <location>
        <begin position="196"/>
        <end position="205"/>
    </location>
</feature>
<name>A0A803Y152_MELGA</name>
<protein>
    <recommendedName>
        <fullName evidence="6">EGF-like domain-containing protein</fullName>
    </recommendedName>
</protein>
<reference evidence="4" key="3">
    <citation type="submission" date="2025-09" db="UniProtKB">
        <authorList>
            <consortium name="Ensembl"/>
        </authorList>
    </citation>
    <scope>IDENTIFICATION</scope>
</reference>